<feature type="compositionally biased region" description="Basic and acidic residues" evidence="1">
    <location>
        <begin position="208"/>
        <end position="228"/>
    </location>
</feature>
<feature type="compositionally biased region" description="Low complexity" evidence="1">
    <location>
        <begin position="150"/>
        <end position="168"/>
    </location>
</feature>
<dbReference type="EMBL" id="AP018694">
    <property type="protein sequence ID" value="BBE19827.1"/>
    <property type="molecule type" value="Genomic_DNA"/>
</dbReference>
<feature type="compositionally biased region" description="Polar residues" evidence="1">
    <location>
        <begin position="130"/>
        <end position="148"/>
    </location>
</feature>
<feature type="region of interest" description="Disordered" evidence="1">
    <location>
        <begin position="101"/>
        <end position="248"/>
    </location>
</feature>
<feature type="compositionally biased region" description="Polar residues" evidence="1">
    <location>
        <begin position="314"/>
        <end position="326"/>
    </location>
</feature>
<reference evidence="2" key="1">
    <citation type="journal article" date="2020" name="Int. J. Syst. Evol. Microbiol.">
        <title>Aquipluma nitroreducens gen. nov. sp. nov., a novel facultatively anaerobic bacterium isolated from a freshwater lake.</title>
        <authorList>
            <person name="Watanabe M."/>
            <person name="Kojima H."/>
            <person name="Fukui M."/>
        </authorList>
    </citation>
    <scope>NUCLEOTIDE SEQUENCE</scope>
    <source>
        <strain evidence="2">MeG22</strain>
    </source>
</reference>
<dbReference type="KEGG" id="anf:AQPE_4015"/>
<keyword evidence="3" id="KW-1185">Reference proteome</keyword>
<accession>A0A5K7SEG3</accession>
<sequence>MNYIRHLNGFFARLAEDNRMSSYHISLYFALFQQWNADRFGEQFVITRAETMEISRLGSVNTYARCMKELSQWGYIQYIPSSNIHSGSRVSCIRFDTATDTASSTGTDTGIENDTAGDTGTDTGRNTDTSCNLINDTATDTARNTGIKNDTAGDTGTDTASDTGISSDLKSDTGRNTAGDKIGGAGIKNDTASDTATDTPFINSLNKNKQEEESVRRNQKFEIDENEKKQKRFRTTNSENLPDEKSPVPDISEVEQFFEQNLFPRSEAQKFYAHYQSSGWKTGDQMKILSWQAVARKWMNNTQSFKTDEREPNQVGTSKLSVTVNKDYSEPL</sequence>
<evidence type="ECO:0000313" key="3">
    <source>
        <dbReference type="Proteomes" id="UP001193389"/>
    </source>
</evidence>
<evidence type="ECO:0000313" key="2">
    <source>
        <dbReference type="EMBL" id="BBE19827.1"/>
    </source>
</evidence>
<name>A0A5K7SEG3_9BACT</name>
<dbReference type="RefSeq" id="WP_318348039.1">
    <property type="nucleotide sequence ID" value="NZ_AP018694.1"/>
</dbReference>
<dbReference type="AlphaFoldDB" id="A0A5K7SEG3"/>
<proteinExistence type="predicted"/>
<dbReference type="Proteomes" id="UP001193389">
    <property type="component" value="Chromosome"/>
</dbReference>
<gene>
    <name evidence="2" type="ORF">AQPE_4015</name>
</gene>
<feature type="region of interest" description="Disordered" evidence="1">
    <location>
        <begin position="303"/>
        <end position="332"/>
    </location>
</feature>
<feature type="compositionally biased region" description="Low complexity" evidence="1">
    <location>
        <begin position="101"/>
        <end position="129"/>
    </location>
</feature>
<organism evidence="2 3">
    <name type="scientific">Aquipluma nitroreducens</name>
    <dbReference type="NCBI Taxonomy" id="2010828"/>
    <lineage>
        <taxon>Bacteria</taxon>
        <taxon>Pseudomonadati</taxon>
        <taxon>Bacteroidota</taxon>
        <taxon>Bacteroidia</taxon>
        <taxon>Marinilabiliales</taxon>
        <taxon>Prolixibacteraceae</taxon>
        <taxon>Aquipluma</taxon>
    </lineage>
</organism>
<feature type="compositionally biased region" description="Polar residues" evidence="1">
    <location>
        <begin position="190"/>
        <end position="207"/>
    </location>
</feature>
<evidence type="ECO:0000256" key="1">
    <source>
        <dbReference type="SAM" id="MobiDB-lite"/>
    </source>
</evidence>
<protein>
    <submittedName>
        <fullName evidence="2">Uncharacterized protein</fullName>
    </submittedName>
</protein>